<evidence type="ECO:0000256" key="1">
    <source>
        <dbReference type="ARBA" id="ARBA00005351"/>
    </source>
</evidence>
<feature type="region of interest" description="Disordered" evidence="2">
    <location>
        <begin position="175"/>
        <end position="195"/>
    </location>
</feature>
<dbReference type="Proteomes" id="UP000779574">
    <property type="component" value="Unassembled WGS sequence"/>
</dbReference>
<gene>
    <name evidence="4" type="ORF">KCU76_g16316</name>
</gene>
<feature type="transmembrane region" description="Helical" evidence="3">
    <location>
        <begin position="77"/>
        <end position="102"/>
    </location>
</feature>
<reference evidence="4" key="2">
    <citation type="submission" date="2021-08" db="EMBL/GenBank/DDBJ databases">
        <authorList>
            <person name="Gostincar C."/>
            <person name="Sun X."/>
            <person name="Song Z."/>
            <person name="Gunde-Cimerman N."/>
        </authorList>
    </citation>
    <scope>NUCLEOTIDE SEQUENCE</scope>
    <source>
        <strain evidence="4">EXF-9911</strain>
    </source>
</reference>
<dbReference type="Gene3D" id="1.25.40.10">
    <property type="entry name" value="Tetratricopeptide repeat domain"/>
    <property type="match status" value="1"/>
</dbReference>
<dbReference type="PROSITE" id="PS51257">
    <property type="entry name" value="PROKAR_LIPOPROTEIN"/>
    <property type="match status" value="1"/>
</dbReference>
<dbReference type="GO" id="GO:0072380">
    <property type="term" value="C:TRC complex"/>
    <property type="evidence" value="ECO:0007669"/>
    <property type="project" value="TreeGrafter"/>
</dbReference>
<name>A0A9P8IYS5_AURME</name>
<dbReference type="FunFam" id="1.25.40.10:FF:000272">
    <property type="entry name" value="DUF410 domain protein"/>
    <property type="match status" value="1"/>
</dbReference>
<organism evidence="4 5">
    <name type="scientific">Aureobasidium melanogenum</name>
    <name type="common">Aureobasidium pullulans var. melanogenum</name>
    <dbReference type="NCBI Taxonomy" id="46634"/>
    <lineage>
        <taxon>Eukaryota</taxon>
        <taxon>Fungi</taxon>
        <taxon>Dikarya</taxon>
        <taxon>Ascomycota</taxon>
        <taxon>Pezizomycotina</taxon>
        <taxon>Dothideomycetes</taxon>
        <taxon>Dothideomycetidae</taxon>
        <taxon>Dothideales</taxon>
        <taxon>Saccotheciaceae</taxon>
        <taxon>Aureobasidium</taxon>
    </lineage>
</organism>
<dbReference type="InterPro" id="IPR007317">
    <property type="entry name" value="GET4"/>
</dbReference>
<protein>
    <submittedName>
        <fullName evidence="4">DUF410-domain-containing protein</fullName>
    </submittedName>
</protein>
<keyword evidence="3" id="KW-0812">Transmembrane</keyword>
<evidence type="ECO:0000313" key="5">
    <source>
        <dbReference type="Proteomes" id="UP000779574"/>
    </source>
</evidence>
<comment type="caution">
    <text evidence="4">The sequence shown here is derived from an EMBL/GenBank/DDBJ whole genome shotgun (WGS) entry which is preliminary data.</text>
</comment>
<dbReference type="PANTHER" id="PTHR12875">
    <property type="entry name" value="GOLGI TO ER TRAFFIC PROTEIN 4 HOMOLOG"/>
    <property type="match status" value="1"/>
</dbReference>
<feature type="non-terminal residue" evidence="4">
    <location>
        <position position="1"/>
    </location>
</feature>
<dbReference type="EMBL" id="JAHFXF010001157">
    <property type="protein sequence ID" value="KAG9674420.1"/>
    <property type="molecule type" value="Genomic_DNA"/>
</dbReference>
<accession>A0A9P8IYS5</accession>
<feature type="compositionally biased region" description="Polar residues" evidence="2">
    <location>
        <begin position="175"/>
        <end position="186"/>
    </location>
</feature>
<feature type="region of interest" description="Disordered" evidence="2">
    <location>
        <begin position="572"/>
        <end position="599"/>
    </location>
</feature>
<comment type="similarity">
    <text evidence="1">Belongs to the GET4 family.</text>
</comment>
<evidence type="ECO:0000256" key="2">
    <source>
        <dbReference type="SAM" id="MobiDB-lite"/>
    </source>
</evidence>
<feature type="transmembrane region" description="Helical" evidence="3">
    <location>
        <begin position="16"/>
        <end position="34"/>
    </location>
</feature>
<sequence>MWIPQNRLHRLKITGHLLQAILTFITGCMTLAILTEKREHDSRVQWCFALCFLTMPALMYQCIVPCWTRLWRLANPYIFFAIDSVFTIFWISAFASMCAWTAKGIQKGAIEKKLSMSDASCSTFAFGSTSACNLAKATTGLGVALCILFLAAAIMSGIDAYKLWKSGNVRTQPDIYSQTPSRSSSPEGKDEWSLSTDDLGAKSTYASDAYQGWAQDHEPAFLESDTMEGRHPGKHVRCESTKTIPYERDLTPSAMSPTVAELRYTGIFPMSAKIQKTLARQQEKVKEGQFYEAHQQLRVIASRYTKSSDWTSAIDLLASGASMLLKAGQGASGGDLCMFLMDVYGKAELKPDTTNKARLLSLLREFPEGEPTRKRFAGEVIGWSSKFGEYPAGDPELHHVIGTLYAEEDGEATEAEKHLTLGTADSPVTFASLEYDWYASDEPSTAPLYAARVVFPYLLVGNLRAANKAFLLFTSKLSSSNPGLGVQEVGSASSDLRVYPSLPLLNFLGLLLLAIEKGSADVFKQLKSHYASYIKDAGNWDEALAQVGEMYFGIKIPSQSNPLFDMMSSFMGGGGSGSQKPASRRVEAAPAPAPAPALD</sequence>
<evidence type="ECO:0000313" key="4">
    <source>
        <dbReference type="EMBL" id="KAG9674420.1"/>
    </source>
</evidence>
<dbReference type="OrthoDB" id="10252405at2759"/>
<proteinExistence type="inferred from homology"/>
<keyword evidence="3" id="KW-1133">Transmembrane helix</keyword>
<feature type="transmembrane region" description="Helical" evidence="3">
    <location>
        <begin position="141"/>
        <end position="164"/>
    </location>
</feature>
<dbReference type="InterPro" id="IPR011990">
    <property type="entry name" value="TPR-like_helical_dom_sf"/>
</dbReference>
<dbReference type="AlphaFoldDB" id="A0A9P8IYS5"/>
<dbReference type="PANTHER" id="PTHR12875:SF0">
    <property type="entry name" value="GOLGI TO ER TRAFFIC PROTEIN 4 HOMOLOG"/>
    <property type="match status" value="1"/>
</dbReference>
<evidence type="ECO:0000256" key="3">
    <source>
        <dbReference type="SAM" id="Phobius"/>
    </source>
</evidence>
<reference evidence="4" key="1">
    <citation type="journal article" date="2021" name="J Fungi (Basel)">
        <title>Virulence traits and population genomics of the black yeast Aureobasidium melanogenum.</title>
        <authorList>
            <person name="Cernosa A."/>
            <person name="Sun X."/>
            <person name="Gostincar C."/>
            <person name="Fang C."/>
            <person name="Gunde-Cimerman N."/>
            <person name="Song Z."/>
        </authorList>
    </citation>
    <scope>NUCLEOTIDE SEQUENCE</scope>
    <source>
        <strain evidence="4">EXF-9911</strain>
    </source>
</reference>
<feature type="transmembrane region" description="Helical" evidence="3">
    <location>
        <begin position="46"/>
        <end position="71"/>
    </location>
</feature>
<keyword evidence="3" id="KW-0472">Membrane</keyword>
<dbReference type="Pfam" id="PF04190">
    <property type="entry name" value="GET4"/>
    <property type="match status" value="1"/>
</dbReference>
<dbReference type="GO" id="GO:0045048">
    <property type="term" value="P:protein insertion into ER membrane"/>
    <property type="evidence" value="ECO:0007669"/>
    <property type="project" value="InterPro"/>
</dbReference>